<dbReference type="AlphaFoldDB" id="E4TNN3"/>
<evidence type="ECO:0000313" key="1">
    <source>
        <dbReference type="EMBL" id="ADR21470.1"/>
    </source>
</evidence>
<dbReference type="OrthoDB" id="1440635at2"/>
<dbReference type="HOGENOM" id="CLU_2118105_0_0_10"/>
<proteinExistence type="predicted"/>
<dbReference type="KEGG" id="mtt:Ftrac_1480"/>
<evidence type="ECO:0000313" key="2">
    <source>
        <dbReference type="Proteomes" id="UP000008720"/>
    </source>
</evidence>
<dbReference type="STRING" id="643867.Ftrac_1480"/>
<protein>
    <recommendedName>
        <fullName evidence="3">Lipoprotein</fullName>
    </recommendedName>
</protein>
<keyword evidence="2" id="KW-1185">Reference proteome</keyword>
<dbReference type="EMBL" id="CP002349">
    <property type="protein sequence ID" value="ADR21470.1"/>
    <property type="molecule type" value="Genomic_DNA"/>
</dbReference>
<reference evidence="1 2" key="1">
    <citation type="journal article" date="2011" name="Stand. Genomic Sci.">
        <title>Complete genome sequence of Marivirga tractuosa type strain (H-43).</title>
        <authorList>
            <person name="Pagani I."/>
            <person name="Chertkov O."/>
            <person name="Lapidus A."/>
            <person name="Lucas S."/>
            <person name="Del Rio T.G."/>
            <person name="Tice H."/>
            <person name="Copeland A."/>
            <person name="Cheng J.F."/>
            <person name="Nolan M."/>
            <person name="Saunders E."/>
            <person name="Pitluck S."/>
            <person name="Held B."/>
            <person name="Goodwin L."/>
            <person name="Liolios K."/>
            <person name="Ovchinikova G."/>
            <person name="Ivanova N."/>
            <person name="Mavromatis K."/>
            <person name="Pati A."/>
            <person name="Chen A."/>
            <person name="Palaniappan K."/>
            <person name="Land M."/>
            <person name="Hauser L."/>
            <person name="Jeffries C.D."/>
            <person name="Detter J.C."/>
            <person name="Han C."/>
            <person name="Tapia R."/>
            <person name="Ngatchou-Djao O.D."/>
            <person name="Rohde M."/>
            <person name="Goker M."/>
            <person name="Spring S."/>
            <person name="Sikorski J."/>
            <person name="Woyke T."/>
            <person name="Bristow J."/>
            <person name="Eisen J.A."/>
            <person name="Markowitz V."/>
            <person name="Hugenholtz P."/>
            <person name="Klenk H.P."/>
            <person name="Kyrpides N.C."/>
        </authorList>
    </citation>
    <scope>NUCLEOTIDE SEQUENCE [LARGE SCALE GENOMIC DNA]</scope>
    <source>
        <strain evidence="2">ATCC 23168 / DSM 4126 / NBRC 15989 / NCIMB 1408 / VKM B-1430 / H-43</strain>
    </source>
</reference>
<dbReference type="PROSITE" id="PS51257">
    <property type="entry name" value="PROKAR_LIPOPROTEIN"/>
    <property type="match status" value="1"/>
</dbReference>
<gene>
    <name evidence="1" type="ordered locus">Ftrac_1480</name>
</gene>
<evidence type="ECO:0008006" key="3">
    <source>
        <dbReference type="Google" id="ProtNLM"/>
    </source>
</evidence>
<accession>E4TNN3</accession>
<dbReference type="Proteomes" id="UP000008720">
    <property type="component" value="Chromosome"/>
</dbReference>
<dbReference type="RefSeq" id="WP_013453617.1">
    <property type="nucleotide sequence ID" value="NC_014759.1"/>
</dbReference>
<name>E4TNN3_MARTH</name>
<organism evidence="1 2">
    <name type="scientific">Marivirga tractuosa (strain ATCC 23168 / DSM 4126 / NBRC 15989 / NCIMB 1408 / VKM B-1430 / H-43)</name>
    <name type="common">Microscilla tractuosa</name>
    <name type="synonym">Flexibacter tractuosus</name>
    <dbReference type="NCBI Taxonomy" id="643867"/>
    <lineage>
        <taxon>Bacteria</taxon>
        <taxon>Pseudomonadati</taxon>
        <taxon>Bacteroidota</taxon>
        <taxon>Cytophagia</taxon>
        <taxon>Cytophagales</taxon>
        <taxon>Marivirgaceae</taxon>
        <taxon>Marivirga</taxon>
    </lineage>
</organism>
<sequence length="114" mass="13214">MKLKLLSLIICSFLIISCKEDMDSKVESDVIKVTLKGTELFEYKFSDSHPIEGAYNIRKQAQHFQISEIQWATYNYQAKEGFEGFETVEIVLTGSPGDDNFTDYQKWVFEIEVK</sequence>